<dbReference type="RefSeq" id="WP_092060850.1">
    <property type="nucleotide sequence ID" value="NZ_FOJU01000001.1"/>
</dbReference>
<reference evidence="1 2" key="1">
    <citation type="submission" date="2016-10" db="EMBL/GenBank/DDBJ databases">
        <authorList>
            <person name="de Groot N.N."/>
        </authorList>
    </citation>
    <scope>NUCLEOTIDE SEQUENCE [LARGE SCALE GENOMIC DNA]</scope>
    <source>
        <strain evidence="1 2">DSM 29316</strain>
    </source>
</reference>
<gene>
    <name evidence="1" type="ORF">SAMN05421688_0847</name>
</gene>
<keyword evidence="2" id="KW-1185">Reference proteome</keyword>
<dbReference type="OrthoDB" id="9800698at2"/>
<dbReference type="Gene3D" id="3.40.50.300">
    <property type="entry name" value="P-loop containing nucleotide triphosphate hydrolases"/>
    <property type="match status" value="1"/>
</dbReference>
<protein>
    <recommendedName>
        <fullName evidence="3">Sulfotransferase family protein</fullName>
    </recommendedName>
</protein>
<dbReference type="EMBL" id="FOJU01000001">
    <property type="protein sequence ID" value="SFA78293.1"/>
    <property type="molecule type" value="Genomic_DNA"/>
</dbReference>
<name>A0A1I0VQL8_9RHOB</name>
<sequence length="265" mass="30510">MTAHKIFHMASFSRSGETLLQRCLNAHPDIEVVHQIERPDTPEDLALFRHMMRRTETEIEGDHPLLAHRTLNERSVIVVKNATWVHRFPRNGFTLVRNPFALVASASRATPTPDQQLRQRTQELRWVRGIDPLMTPAIENASAPDGFLSLYNRKLLHDRRDGLPFVRYEDFVASPEDYLGRIVAHLGLEWDDAVMRSHENYPEGMVGHGSIKLWRPIHRGSVEKYKSLAPEMLSRIYGLSHEVLLQYGYEWDGETLTTKPVDGML</sequence>
<proteinExistence type="predicted"/>
<evidence type="ECO:0008006" key="3">
    <source>
        <dbReference type="Google" id="ProtNLM"/>
    </source>
</evidence>
<dbReference type="InterPro" id="IPR027417">
    <property type="entry name" value="P-loop_NTPase"/>
</dbReference>
<accession>A0A1I0VQL8</accession>
<dbReference type="AlphaFoldDB" id="A0A1I0VQL8"/>
<organism evidence="1 2">
    <name type="scientific">Poseidonocella pacifica</name>
    <dbReference type="NCBI Taxonomy" id="871651"/>
    <lineage>
        <taxon>Bacteria</taxon>
        <taxon>Pseudomonadati</taxon>
        <taxon>Pseudomonadota</taxon>
        <taxon>Alphaproteobacteria</taxon>
        <taxon>Rhodobacterales</taxon>
        <taxon>Roseobacteraceae</taxon>
        <taxon>Poseidonocella</taxon>
    </lineage>
</organism>
<dbReference type="SUPFAM" id="SSF52540">
    <property type="entry name" value="P-loop containing nucleoside triphosphate hydrolases"/>
    <property type="match status" value="1"/>
</dbReference>
<evidence type="ECO:0000313" key="1">
    <source>
        <dbReference type="EMBL" id="SFA78293.1"/>
    </source>
</evidence>
<evidence type="ECO:0000313" key="2">
    <source>
        <dbReference type="Proteomes" id="UP000198796"/>
    </source>
</evidence>
<dbReference type="Proteomes" id="UP000198796">
    <property type="component" value="Unassembled WGS sequence"/>
</dbReference>